<gene>
    <name evidence="1" type="ORF">BpHYR1_054098</name>
</gene>
<reference evidence="1 2" key="1">
    <citation type="journal article" date="2018" name="Sci. Rep.">
        <title>Genomic signatures of local adaptation to the degree of environmental predictability in rotifers.</title>
        <authorList>
            <person name="Franch-Gras L."/>
            <person name="Hahn C."/>
            <person name="Garcia-Roger E.M."/>
            <person name="Carmona M.J."/>
            <person name="Serra M."/>
            <person name="Gomez A."/>
        </authorList>
    </citation>
    <scope>NUCLEOTIDE SEQUENCE [LARGE SCALE GENOMIC DNA]</scope>
    <source>
        <strain evidence="1">HYR1</strain>
    </source>
</reference>
<dbReference type="Proteomes" id="UP000276133">
    <property type="component" value="Unassembled WGS sequence"/>
</dbReference>
<keyword evidence="2" id="KW-1185">Reference proteome</keyword>
<proteinExistence type="predicted"/>
<evidence type="ECO:0000313" key="2">
    <source>
        <dbReference type="Proteomes" id="UP000276133"/>
    </source>
</evidence>
<dbReference type="AlphaFoldDB" id="A0A3M7RY00"/>
<sequence>MGLLRLLTIRSFLLRNKHRMTAISMGLNFVHFQNLSRVAKKMINEILNNLVLARGKFWEIMNSIERLLKY</sequence>
<dbReference type="EMBL" id="REGN01002424">
    <property type="protein sequence ID" value="RNA28197.1"/>
    <property type="molecule type" value="Genomic_DNA"/>
</dbReference>
<organism evidence="1 2">
    <name type="scientific">Brachionus plicatilis</name>
    <name type="common">Marine rotifer</name>
    <name type="synonym">Brachionus muelleri</name>
    <dbReference type="NCBI Taxonomy" id="10195"/>
    <lineage>
        <taxon>Eukaryota</taxon>
        <taxon>Metazoa</taxon>
        <taxon>Spiralia</taxon>
        <taxon>Gnathifera</taxon>
        <taxon>Rotifera</taxon>
        <taxon>Eurotatoria</taxon>
        <taxon>Monogononta</taxon>
        <taxon>Pseudotrocha</taxon>
        <taxon>Ploima</taxon>
        <taxon>Brachionidae</taxon>
        <taxon>Brachionus</taxon>
    </lineage>
</organism>
<name>A0A3M7RY00_BRAPC</name>
<accession>A0A3M7RY00</accession>
<comment type="caution">
    <text evidence="1">The sequence shown here is derived from an EMBL/GenBank/DDBJ whole genome shotgun (WGS) entry which is preliminary data.</text>
</comment>
<protein>
    <submittedName>
        <fullName evidence="1">Uncharacterized protein</fullName>
    </submittedName>
</protein>
<evidence type="ECO:0000313" key="1">
    <source>
        <dbReference type="EMBL" id="RNA28197.1"/>
    </source>
</evidence>